<dbReference type="Gene3D" id="3.40.50.2000">
    <property type="entry name" value="Glycogen Phosphorylase B"/>
    <property type="match status" value="1"/>
</dbReference>
<accession>A0ABW5U271</accession>
<evidence type="ECO:0000313" key="2">
    <source>
        <dbReference type="EMBL" id="MFD2740011.1"/>
    </source>
</evidence>
<dbReference type="RefSeq" id="WP_386374166.1">
    <property type="nucleotide sequence ID" value="NZ_JBHUMP010000008.1"/>
</dbReference>
<gene>
    <name evidence="2" type="ORF">ACFSUD_10555</name>
</gene>
<dbReference type="InterPro" id="IPR028098">
    <property type="entry name" value="Glyco_trans_4-like_N"/>
</dbReference>
<sequence length="372" mass="42441">MRRIRSYLACGFDVQGFTMRRDNMNPDFEPFWPNLHLYNVQNERPLDRIWVIAKSIVKVARHRHLLKDTDVIVARSLDMLSIGAVACWLAPGRPRLIYECLDIHDMMVGNGLKNRIFRWAERRLLDRSDALIVSAPAFIENYFEPMQNWQGETTLIENKLWVDDPAGLPRPLPASVQQRAEISEEAPLICGWVGTLRCAQSLALLSAAAAALGPRIRIVMHGVVHAHALPDFDEVVARHDNMHFEGPYEYPGGLEAIYRDCDVVWSQDLWQFGTNSTWLLPNRIYEASYFGCPSIAVDGTDTGARVMQGIGWTISRPDADELIDLLRRLEASELTEKRREILSRPDAEFRQSHDEILAALEPTDQWQRRAAS</sequence>
<dbReference type="Pfam" id="PF13579">
    <property type="entry name" value="Glyco_trans_4_4"/>
    <property type="match status" value="1"/>
</dbReference>
<name>A0ABW5U271_9RHOB</name>
<dbReference type="EMBL" id="JBHUMP010000008">
    <property type="protein sequence ID" value="MFD2740011.1"/>
    <property type="molecule type" value="Genomic_DNA"/>
</dbReference>
<comment type="caution">
    <text evidence="2">The sequence shown here is derived from an EMBL/GenBank/DDBJ whole genome shotgun (WGS) entry which is preliminary data.</text>
</comment>
<dbReference type="Proteomes" id="UP001597474">
    <property type="component" value="Unassembled WGS sequence"/>
</dbReference>
<dbReference type="SUPFAM" id="SSF53756">
    <property type="entry name" value="UDP-Glycosyltransferase/glycogen phosphorylase"/>
    <property type="match status" value="1"/>
</dbReference>
<protein>
    <submittedName>
        <fullName evidence="2">Glycosyltransferase</fullName>
    </submittedName>
</protein>
<evidence type="ECO:0000259" key="1">
    <source>
        <dbReference type="Pfam" id="PF13579"/>
    </source>
</evidence>
<proteinExistence type="predicted"/>
<keyword evidence="3" id="KW-1185">Reference proteome</keyword>
<feature type="domain" description="Glycosyltransferase subfamily 4-like N-terminal" evidence="1">
    <location>
        <begin position="5"/>
        <end position="157"/>
    </location>
</feature>
<organism evidence="2 3">
    <name type="scientific">Sulfitobacter aestuarii</name>
    <dbReference type="NCBI Taxonomy" id="2161676"/>
    <lineage>
        <taxon>Bacteria</taxon>
        <taxon>Pseudomonadati</taxon>
        <taxon>Pseudomonadota</taxon>
        <taxon>Alphaproteobacteria</taxon>
        <taxon>Rhodobacterales</taxon>
        <taxon>Roseobacteraceae</taxon>
        <taxon>Sulfitobacter</taxon>
    </lineage>
</organism>
<reference evidence="3" key="1">
    <citation type="journal article" date="2019" name="Int. J. Syst. Evol. Microbiol.">
        <title>The Global Catalogue of Microorganisms (GCM) 10K type strain sequencing project: providing services to taxonomists for standard genome sequencing and annotation.</title>
        <authorList>
            <consortium name="The Broad Institute Genomics Platform"/>
            <consortium name="The Broad Institute Genome Sequencing Center for Infectious Disease"/>
            <person name="Wu L."/>
            <person name="Ma J."/>
        </authorList>
    </citation>
    <scope>NUCLEOTIDE SEQUENCE [LARGE SCALE GENOMIC DNA]</scope>
    <source>
        <strain evidence="3">TISTR 2562</strain>
    </source>
</reference>
<evidence type="ECO:0000313" key="3">
    <source>
        <dbReference type="Proteomes" id="UP001597474"/>
    </source>
</evidence>